<accession>A0A9W6JU94</accession>
<feature type="transmembrane region" description="Helical" evidence="6">
    <location>
        <begin position="82"/>
        <end position="102"/>
    </location>
</feature>
<protein>
    <submittedName>
        <fullName evidence="7">Branched-chain amino acid ABC transporter permease</fullName>
    </submittedName>
</protein>
<evidence type="ECO:0000313" key="8">
    <source>
        <dbReference type="Proteomes" id="UP001143330"/>
    </source>
</evidence>
<keyword evidence="3 6" id="KW-0812">Transmembrane</keyword>
<dbReference type="GO" id="GO:0015658">
    <property type="term" value="F:branched-chain amino acid transmembrane transporter activity"/>
    <property type="evidence" value="ECO:0007669"/>
    <property type="project" value="InterPro"/>
</dbReference>
<dbReference type="InterPro" id="IPR043428">
    <property type="entry name" value="LivM-like"/>
</dbReference>
<reference evidence="7" key="1">
    <citation type="journal article" date="2014" name="Int. J. Syst. Evol. Microbiol.">
        <title>Complete genome sequence of Corynebacterium casei LMG S-19264T (=DSM 44701T), isolated from a smear-ripened cheese.</title>
        <authorList>
            <consortium name="US DOE Joint Genome Institute (JGI-PGF)"/>
            <person name="Walter F."/>
            <person name="Albersmeier A."/>
            <person name="Kalinowski J."/>
            <person name="Ruckert C."/>
        </authorList>
    </citation>
    <scope>NUCLEOTIDE SEQUENCE</scope>
    <source>
        <strain evidence="7">VKM B-2789</strain>
    </source>
</reference>
<dbReference type="GO" id="GO:0005886">
    <property type="term" value="C:plasma membrane"/>
    <property type="evidence" value="ECO:0007669"/>
    <property type="project" value="UniProtKB-SubCell"/>
</dbReference>
<dbReference type="Pfam" id="PF02653">
    <property type="entry name" value="BPD_transp_2"/>
    <property type="match status" value="1"/>
</dbReference>
<dbReference type="PANTHER" id="PTHR30482">
    <property type="entry name" value="HIGH-AFFINITY BRANCHED-CHAIN AMINO ACID TRANSPORT SYSTEM PERMEASE"/>
    <property type="match status" value="1"/>
</dbReference>
<sequence>MNRTFTFLPPLLGGAALIALIAWFLPSWNFVLAIGLAKGLPVLGLVLLMRGGLVSFGQGLYYALGGYTVGLASQYFGLKDAAALLVISAIGSALVAFVVGLLLSRYRDIFFAMLTLALSMLLYGILVKSTELGGTDGFNVHGITLFGIPLTGADRMNGLLLLIAVCVLGAINLGLFGATAFGRLLAGVRDNEIRVEYLGASADRAVLIAYVLAAVMAALGGAMSGIIVGHIDPEMAFWATSGEFVVIAILAGTGGVLAPFVAAVVLEVVRSFAYQYAPNTWQLVLGLIILALILFLPQGLSGLVRRGPRAVNAGEKS</sequence>
<name>A0A9W6JU94_9HYPH</name>
<keyword evidence="8" id="KW-1185">Reference proteome</keyword>
<organism evidence="7 8">
    <name type="scientific">Ancylobacter defluvii</name>
    <dbReference type="NCBI Taxonomy" id="1282440"/>
    <lineage>
        <taxon>Bacteria</taxon>
        <taxon>Pseudomonadati</taxon>
        <taxon>Pseudomonadota</taxon>
        <taxon>Alphaproteobacteria</taxon>
        <taxon>Hyphomicrobiales</taxon>
        <taxon>Xanthobacteraceae</taxon>
        <taxon>Ancylobacter</taxon>
    </lineage>
</organism>
<comment type="caution">
    <text evidence="7">The sequence shown here is derived from an EMBL/GenBank/DDBJ whole genome shotgun (WGS) entry which is preliminary data.</text>
</comment>
<keyword evidence="5 6" id="KW-0472">Membrane</keyword>
<feature type="transmembrane region" description="Helical" evidence="6">
    <location>
        <begin position="109"/>
        <end position="126"/>
    </location>
</feature>
<keyword evidence="4 6" id="KW-1133">Transmembrane helix</keyword>
<proteinExistence type="predicted"/>
<feature type="transmembrane region" description="Helical" evidence="6">
    <location>
        <begin position="207"/>
        <end position="231"/>
    </location>
</feature>
<evidence type="ECO:0000256" key="3">
    <source>
        <dbReference type="ARBA" id="ARBA00022692"/>
    </source>
</evidence>
<dbReference type="CDD" id="cd06581">
    <property type="entry name" value="TM_PBP1_LivM_like"/>
    <property type="match status" value="1"/>
</dbReference>
<comment type="subcellular location">
    <subcellularLocation>
        <location evidence="1">Cell membrane</location>
        <topology evidence="1">Multi-pass membrane protein</topology>
    </subcellularLocation>
</comment>
<gene>
    <name evidence="7" type="ORF">GCM10017653_14610</name>
</gene>
<dbReference type="PANTHER" id="PTHR30482:SF17">
    <property type="entry name" value="ABC TRANSPORTER ATP-BINDING PROTEIN"/>
    <property type="match status" value="1"/>
</dbReference>
<feature type="transmembrane region" description="Helical" evidence="6">
    <location>
        <begin position="159"/>
        <end position="186"/>
    </location>
</feature>
<evidence type="ECO:0000256" key="4">
    <source>
        <dbReference type="ARBA" id="ARBA00022989"/>
    </source>
</evidence>
<evidence type="ECO:0000256" key="6">
    <source>
        <dbReference type="SAM" id="Phobius"/>
    </source>
</evidence>
<dbReference type="Proteomes" id="UP001143330">
    <property type="component" value="Unassembled WGS sequence"/>
</dbReference>
<evidence type="ECO:0000256" key="1">
    <source>
        <dbReference type="ARBA" id="ARBA00004651"/>
    </source>
</evidence>
<feature type="transmembrane region" description="Helical" evidence="6">
    <location>
        <begin position="281"/>
        <end position="300"/>
    </location>
</feature>
<evidence type="ECO:0000313" key="7">
    <source>
        <dbReference type="EMBL" id="GLK83392.1"/>
    </source>
</evidence>
<feature type="transmembrane region" description="Helical" evidence="6">
    <location>
        <begin position="7"/>
        <end position="24"/>
    </location>
</feature>
<evidence type="ECO:0000256" key="5">
    <source>
        <dbReference type="ARBA" id="ARBA00023136"/>
    </source>
</evidence>
<dbReference type="RefSeq" id="WP_213366966.1">
    <property type="nucleotide sequence ID" value="NZ_BSFM01000006.1"/>
</dbReference>
<dbReference type="EMBL" id="BSFM01000006">
    <property type="protein sequence ID" value="GLK83392.1"/>
    <property type="molecule type" value="Genomic_DNA"/>
</dbReference>
<dbReference type="AlphaFoldDB" id="A0A9W6JU94"/>
<feature type="transmembrane region" description="Helical" evidence="6">
    <location>
        <begin position="243"/>
        <end position="269"/>
    </location>
</feature>
<keyword evidence="2" id="KW-1003">Cell membrane</keyword>
<evidence type="ECO:0000256" key="2">
    <source>
        <dbReference type="ARBA" id="ARBA00022475"/>
    </source>
</evidence>
<reference evidence="7" key="2">
    <citation type="submission" date="2023-01" db="EMBL/GenBank/DDBJ databases">
        <authorList>
            <person name="Sun Q."/>
            <person name="Evtushenko L."/>
        </authorList>
    </citation>
    <scope>NUCLEOTIDE SEQUENCE</scope>
    <source>
        <strain evidence="7">VKM B-2789</strain>
    </source>
</reference>
<dbReference type="InterPro" id="IPR001851">
    <property type="entry name" value="ABC_transp_permease"/>
</dbReference>